<dbReference type="Proteomes" id="UP000029227">
    <property type="component" value="Unassembled WGS sequence"/>
</dbReference>
<name>A0A090QHJ4_9GAMM</name>
<protein>
    <submittedName>
        <fullName evidence="2">Uncharacterized protein</fullName>
    </submittedName>
</protein>
<evidence type="ECO:0000313" key="3">
    <source>
        <dbReference type="Proteomes" id="UP000029227"/>
    </source>
</evidence>
<organism evidence="2 3">
    <name type="scientific">Photobacterium aphoticum</name>
    <dbReference type="NCBI Taxonomy" id="754436"/>
    <lineage>
        <taxon>Bacteria</taxon>
        <taxon>Pseudomonadati</taxon>
        <taxon>Pseudomonadota</taxon>
        <taxon>Gammaproteobacteria</taxon>
        <taxon>Vibrionales</taxon>
        <taxon>Vibrionaceae</taxon>
        <taxon>Photobacterium</taxon>
    </lineage>
</organism>
<dbReference type="PROSITE" id="PS51257">
    <property type="entry name" value="PROKAR_LIPOPROTEIN"/>
    <property type="match status" value="1"/>
</dbReference>
<proteinExistence type="predicted"/>
<evidence type="ECO:0000313" key="2">
    <source>
        <dbReference type="EMBL" id="GAL02396.1"/>
    </source>
</evidence>
<dbReference type="STRING" id="754436.JCM19237_5289"/>
<accession>A0A090QHJ4</accession>
<feature type="region of interest" description="Disordered" evidence="1">
    <location>
        <begin position="27"/>
        <end position="49"/>
    </location>
</feature>
<dbReference type="AlphaFoldDB" id="A0A090QHJ4"/>
<sequence>MKKRAYVFILSTVALLTACDKPERGNTASFTLPEGNAAHGLSYSSNTNA</sequence>
<comment type="caution">
    <text evidence="2">The sequence shown here is derived from an EMBL/GenBank/DDBJ whole genome shotgun (WGS) entry which is preliminary data.</text>
</comment>
<reference evidence="2 3" key="1">
    <citation type="journal article" date="2014" name="Genome Announc.">
        <title>Draft Genome Sequences of Two Vibrionaceae Species, Vibrio ponticus C121 and Photobacterium aphoticum C119, Isolated as Coral Reef Microbiota.</title>
        <authorList>
            <person name="Al-saari N."/>
            <person name="Meirelles P.M."/>
            <person name="Mino S."/>
            <person name="Suda W."/>
            <person name="Oshima K."/>
            <person name="Hattori M."/>
            <person name="Ohkuma M."/>
            <person name="Thompson F.L."/>
            <person name="Gomez-Gil B."/>
            <person name="Sawabe T."/>
            <person name="Sawabe T."/>
        </authorList>
    </citation>
    <scope>NUCLEOTIDE SEQUENCE [LARGE SCALE GENOMIC DNA]</scope>
    <source>
        <strain evidence="2 3">JCM 19237</strain>
    </source>
</reference>
<evidence type="ECO:0000256" key="1">
    <source>
        <dbReference type="SAM" id="MobiDB-lite"/>
    </source>
</evidence>
<gene>
    <name evidence="2" type="ORF">JCM19237_5289</name>
</gene>
<dbReference type="EMBL" id="BBMN01000001">
    <property type="protein sequence ID" value="GAL02396.1"/>
    <property type="molecule type" value="Genomic_DNA"/>
</dbReference>